<evidence type="ECO:0000313" key="1">
    <source>
        <dbReference type="EMBL" id="GGH03807.1"/>
    </source>
</evidence>
<dbReference type="RefSeq" id="WP_188508367.1">
    <property type="nucleotide sequence ID" value="NZ_BMER01000006.1"/>
</dbReference>
<dbReference type="AlphaFoldDB" id="A0A917MFE8"/>
<evidence type="ECO:0000313" key="2">
    <source>
        <dbReference type="Proteomes" id="UP000660862"/>
    </source>
</evidence>
<dbReference type="Proteomes" id="UP000660862">
    <property type="component" value="Unassembled WGS sequence"/>
</dbReference>
<reference evidence="1" key="2">
    <citation type="submission" date="2020-09" db="EMBL/GenBank/DDBJ databases">
        <authorList>
            <person name="Sun Q."/>
            <person name="Zhou Y."/>
        </authorList>
    </citation>
    <scope>NUCLEOTIDE SEQUENCE</scope>
    <source>
        <strain evidence="1">CGMCC 1.12195</strain>
    </source>
</reference>
<name>A0A917MFE8_9SPHI</name>
<dbReference type="EMBL" id="BMER01000006">
    <property type="protein sequence ID" value="GGH03807.1"/>
    <property type="molecule type" value="Genomic_DNA"/>
</dbReference>
<organism evidence="1 2">
    <name type="scientific">Parapedobacter pyrenivorans</name>
    <dbReference type="NCBI Taxonomy" id="1305674"/>
    <lineage>
        <taxon>Bacteria</taxon>
        <taxon>Pseudomonadati</taxon>
        <taxon>Bacteroidota</taxon>
        <taxon>Sphingobacteriia</taxon>
        <taxon>Sphingobacteriales</taxon>
        <taxon>Sphingobacteriaceae</taxon>
        <taxon>Parapedobacter</taxon>
    </lineage>
</organism>
<sequence>MNILQNQEINNTAFSGLIGVARREINPPLGIYARNWGAGRTDNAVGFHRPLTLTCLTFQSQNAEQPLVLIGADLGWWSNALDELKFRRGILDTLNLEESRLMVCLSHTHAGPCLSTAAASKPGGQWIEPYLLQLKEKSVDAIREALQHATLSTLEWRYGTCDLATNRDLQMEAEKRVVVGFNPQGEADHTLLIGRVTDVEGNITATIVNYACHPTTLAWDNELLSPDYIGAMRELVENQAGGRVLFLQGASGELAPAEQYVGDVEVADAHGRRLGYAVLATLEAMSGQNEVLDYSHTRESGAPLAVWNKRRIVPSSQTAAKLVMVPFQLKDLASLADIEAQWLACDDPVVKERLWRKRWIRMAVGDGDIAPMPLWIWQIGNACLVGQPNEAYSRYQQRIRAACAPIPVAAINIVNGYAGYLPPVELYGKDMYAVWQTPFAAGALEDLEIKTIETLNQLFK</sequence>
<accession>A0A917MFE8</accession>
<reference evidence="1" key="1">
    <citation type="journal article" date="2014" name="Int. J. Syst. Evol. Microbiol.">
        <title>Complete genome sequence of Corynebacterium casei LMG S-19264T (=DSM 44701T), isolated from a smear-ripened cheese.</title>
        <authorList>
            <consortium name="US DOE Joint Genome Institute (JGI-PGF)"/>
            <person name="Walter F."/>
            <person name="Albersmeier A."/>
            <person name="Kalinowski J."/>
            <person name="Ruckert C."/>
        </authorList>
    </citation>
    <scope>NUCLEOTIDE SEQUENCE</scope>
    <source>
        <strain evidence="1">CGMCC 1.12195</strain>
    </source>
</reference>
<protein>
    <submittedName>
        <fullName evidence="1">Alkaline ceramidase</fullName>
    </submittedName>
</protein>
<gene>
    <name evidence="1" type="ORF">GCM10007415_45030</name>
</gene>
<keyword evidence="2" id="KW-1185">Reference proteome</keyword>
<comment type="caution">
    <text evidence="1">The sequence shown here is derived from an EMBL/GenBank/DDBJ whole genome shotgun (WGS) entry which is preliminary data.</text>
</comment>
<proteinExistence type="predicted"/>